<feature type="domain" description="MacB-like periplasmic core" evidence="9">
    <location>
        <begin position="19"/>
        <end position="216"/>
    </location>
</feature>
<evidence type="ECO:0000256" key="3">
    <source>
        <dbReference type="ARBA" id="ARBA00022692"/>
    </source>
</evidence>
<evidence type="ECO:0000256" key="1">
    <source>
        <dbReference type="ARBA" id="ARBA00004651"/>
    </source>
</evidence>
<comment type="subcellular location">
    <subcellularLocation>
        <location evidence="1">Cell membrane</location>
        <topology evidence="1">Multi-pass membrane protein</topology>
    </subcellularLocation>
</comment>
<sequence>MRDILSEILSTARRNKLRTGLTGFAVAWGIFMLIVLLGAGNGIINANQQNTDHFMTNSMVVFGGETTKEYQGLKEGREITLNDKDSAITGALFSRHVDEIGGQVTQQAVTISLKENYLTTSLSGVFPNEMQINKIEMMYGRFVNQIDNQQSRKVLVISDEQARQLTSQDIQQLIGQHVNVGSFSFSVVGIYKKDDTGRNDVAYSAFNTLRTIYNKGDKTDELHFTFHGLKTEKDNEDFEKAYRASLNLNHKAAPDDEHSVWFWNRFTQDMQMNTAIDIIRTALWIVGIFTLLSGIVGVSNIMLITVKERTHEFGIRKAIGAKPWSILKLIIVESVIITTFFGYVGMVLGIIANEYMDMTLGHAQVDAGIFKARMFINPTVGLDVCIEATLVMVIAGTLAGLIPARKAATIKPIEALRAE</sequence>
<feature type="transmembrane region" description="Helical" evidence="7">
    <location>
        <begin position="380"/>
        <end position="402"/>
    </location>
</feature>
<dbReference type="Pfam" id="PF02687">
    <property type="entry name" value="FtsX"/>
    <property type="match status" value="1"/>
</dbReference>
<name>A0AAW4NRC8_9BACT</name>
<evidence type="ECO:0000259" key="9">
    <source>
        <dbReference type="Pfam" id="PF12704"/>
    </source>
</evidence>
<dbReference type="PANTHER" id="PTHR30572">
    <property type="entry name" value="MEMBRANE COMPONENT OF TRANSPORTER-RELATED"/>
    <property type="match status" value="1"/>
</dbReference>
<dbReference type="AlphaFoldDB" id="A0AAW4NRC8"/>
<comment type="caution">
    <text evidence="10">The sequence shown here is derived from an EMBL/GenBank/DDBJ whole genome shotgun (WGS) entry which is preliminary data.</text>
</comment>
<keyword evidence="5 7" id="KW-0472">Membrane</keyword>
<organism evidence="10 11">
    <name type="scientific">Segatella salivae</name>
    <dbReference type="NCBI Taxonomy" id="228604"/>
    <lineage>
        <taxon>Bacteria</taxon>
        <taxon>Pseudomonadati</taxon>
        <taxon>Bacteroidota</taxon>
        <taxon>Bacteroidia</taxon>
        <taxon>Bacteroidales</taxon>
        <taxon>Prevotellaceae</taxon>
        <taxon>Segatella</taxon>
    </lineage>
</organism>
<feature type="transmembrane region" description="Helical" evidence="7">
    <location>
        <begin position="21"/>
        <end position="44"/>
    </location>
</feature>
<evidence type="ECO:0000259" key="8">
    <source>
        <dbReference type="Pfam" id="PF02687"/>
    </source>
</evidence>
<feature type="transmembrane region" description="Helical" evidence="7">
    <location>
        <begin position="326"/>
        <end position="352"/>
    </location>
</feature>
<evidence type="ECO:0000313" key="10">
    <source>
        <dbReference type="EMBL" id="MBW4866617.1"/>
    </source>
</evidence>
<evidence type="ECO:0000256" key="7">
    <source>
        <dbReference type="SAM" id="Phobius"/>
    </source>
</evidence>
<dbReference type="InterPro" id="IPR025857">
    <property type="entry name" value="MacB_PCD"/>
</dbReference>
<feature type="transmembrane region" description="Helical" evidence="7">
    <location>
        <begin position="282"/>
        <end position="306"/>
    </location>
</feature>
<dbReference type="EMBL" id="JAHXRF010000019">
    <property type="protein sequence ID" value="MBW4866617.1"/>
    <property type="molecule type" value="Genomic_DNA"/>
</dbReference>
<evidence type="ECO:0000256" key="4">
    <source>
        <dbReference type="ARBA" id="ARBA00022989"/>
    </source>
</evidence>
<accession>A0AAW4NRC8</accession>
<dbReference type="Pfam" id="PF12704">
    <property type="entry name" value="MacB_PCD"/>
    <property type="match status" value="1"/>
</dbReference>
<keyword evidence="2" id="KW-1003">Cell membrane</keyword>
<evidence type="ECO:0000256" key="5">
    <source>
        <dbReference type="ARBA" id="ARBA00023136"/>
    </source>
</evidence>
<dbReference type="PANTHER" id="PTHR30572:SF4">
    <property type="entry name" value="ABC TRANSPORTER PERMEASE YTRF"/>
    <property type="match status" value="1"/>
</dbReference>
<evidence type="ECO:0000256" key="2">
    <source>
        <dbReference type="ARBA" id="ARBA00022475"/>
    </source>
</evidence>
<evidence type="ECO:0000313" key="11">
    <source>
        <dbReference type="Proteomes" id="UP001196873"/>
    </source>
</evidence>
<dbReference type="InterPro" id="IPR050250">
    <property type="entry name" value="Macrolide_Exporter_MacB"/>
</dbReference>
<dbReference type="GO" id="GO:0022857">
    <property type="term" value="F:transmembrane transporter activity"/>
    <property type="evidence" value="ECO:0007669"/>
    <property type="project" value="TreeGrafter"/>
</dbReference>
<feature type="domain" description="ABC3 transporter permease C-terminal" evidence="8">
    <location>
        <begin position="285"/>
        <end position="412"/>
    </location>
</feature>
<dbReference type="InterPro" id="IPR003838">
    <property type="entry name" value="ABC3_permease_C"/>
</dbReference>
<dbReference type="Proteomes" id="UP001196873">
    <property type="component" value="Unassembled WGS sequence"/>
</dbReference>
<keyword evidence="4 7" id="KW-1133">Transmembrane helix</keyword>
<comment type="similarity">
    <text evidence="6">Belongs to the ABC-4 integral membrane protein family.</text>
</comment>
<evidence type="ECO:0000256" key="6">
    <source>
        <dbReference type="ARBA" id="ARBA00038076"/>
    </source>
</evidence>
<dbReference type="RefSeq" id="WP_219425898.1">
    <property type="nucleotide sequence ID" value="NZ_JAHXQY010000010.1"/>
</dbReference>
<keyword evidence="3 7" id="KW-0812">Transmembrane</keyword>
<gene>
    <name evidence="10" type="ORF">KZY68_11525</name>
</gene>
<proteinExistence type="inferred from homology"/>
<protein>
    <submittedName>
        <fullName evidence="10">ABC transporter permease</fullName>
    </submittedName>
</protein>
<reference evidence="10" key="1">
    <citation type="submission" date="2021-07" db="EMBL/GenBank/DDBJ databases">
        <title>Genomic diversity and antimicrobial resistance of Prevotella spp. isolated from chronic lung disease airways.</title>
        <authorList>
            <person name="Webb K.A."/>
            <person name="Olagoke O.S."/>
            <person name="Baird T."/>
            <person name="Neill J."/>
            <person name="Pham A."/>
            <person name="Wells T.J."/>
            <person name="Ramsay K.A."/>
            <person name="Bell S.C."/>
            <person name="Sarovich D.S."/>
            <person name="Price E.P."/>
        </authorList>
    </citation>
    <scope>NUCLEOTIDE SEQUENCE</scope>
    <source>
        <strain evidence="10">SCHI0047.S.3</strain>
    </source>
</reference>
<dbReference type="GO" id="GO:0005886">
    <property type="term" value="C:plasma membrane"/>
    <property type="evidence" value="ECO:0007669"/>
    <property type="project" value="UniProtKB-SubCell"/>
</dbReference>